<reference evidence="1 2" key="1">
    <citation type="submission" date="2019-04" db="EMBL/GenBank/DDBJ databases">
        <authorList>
            <person name="Liu A."/>
        </authorList>
    </citation>
    <scope>NUCLEOTIDE SEQUENCE [LARGE SCALE GENOMIC DNA]</scope>
    <source>
        <strain evidence="1 2">RZ03</strain>
    </source>
</reference>
<sequence length="159" mass="18522">MSQALNKNISIKLKEALADLSVDIFGYEKKISNNIINHTRKVAAREKIIPEQLYVRLFQQNDKLRAFLYRQNRPIRAIAVDELVDFFLDQGASTFLDVQNKITVSIKEYLKDFSAANKVYKEDTKIWINVKDDLVVIRAFNNSKFIKEISLSSLIKYFK</sequence>
<evidence type="ECO:0000313" key="2">
    <source>
        <dbReference type="Proteomes" id="UP000307602"/>
    </source>
</evidence>
<dbReference type="Proteomes" id="UP000307602">
    <property type="component" value="Unassembled WGS sequence"/>
</dbReference>
<dbReference type="RefSeq" id="WP_135876278.1">
    <property type="nucleotide sequence ID" value="NZ_SRSO01000006.1"/>
</dbReference>
<keyword evidence="2" id="KW-1185">Reference proteome</keyword>
<accession>A0A4V3P520</accession>
<organism evidence="1 2">
    <name type="scientific">Flavivirga rizhaonensis</name>
    <dbReference type="NCBI Taxonomy" id="2559571"/>
    <lineage>
        <taxon>Bacteria</taxon>
        <taxon>Pseudomonadati</taxon>
        <taxon>Bacteroidota</taxon>
        <taxon>Flavobacteriia</taxon>
        <taxon>Flavobacteriales</taxon>
        <taxon>Flavobacteriaceae</taxon>
        <taxon>Flavivirga</taxon>
    </lineage>
</organism>
<protein>
    <submittedName>
        <fullName evidence="1">Uncharacterized protein</fullName>
    </submittedName>
</protein>
<evidence type="ECO:0000313" key="1">
    <source>
        <dbReference type="EMBL" id="TGV03584.1"/>
    </source>
</evidence>
<dbReference type="OrthoDB" id="1163795at2"/>
<name>A0A4V3P520_9FLAO</name>
<comment type="caution">
    <text evidence="1">The sequence shown here is derived from an EMBL/GenBank/DDBJ whole genome shotgun (WGS) entry which is preliminary data.</text>
</comment>
<dbReference type="EMBL" id="SRSO01000006">
    <property type="protein sequence ID" value="TGV03584.1"/>
    <property type="molecule type" value="Genomic_DNA"/>
</dbReference>
<dbReference type="AlphaFoldDB" id="A0A4V3P520"/>
<proteinExistence type="predicted"/>
<gene>
    <name evidence="1" type="ORF">EM932_06030</name>
</gene>